<reference evidence="1 2" key="1">
    <citation type="submission" date="2020-06" db="EMBL/GenBank/DDBJ databases">
        <title>Synonyms of Asaia species.</title>
        <authorList>
            <person name="Sombolestani A."/>
        </authorList>
    </citation>
    <scope>NUCLEOTIDE SEQUENCE [LARGE SCALE GENOMIC DNA]</scope>
    <source>
        <strain evidence="1 2">LMG 27047</strain>
    </source>
</reference>
<dbReference type="EMBL" id="JABXXV010000006">
    <property type="protein sequence ID" value="NVN47452.1"/>
    <property type="molecule type" value="Genomic_DNA"/>
</dbReference>
<proteinExistence type="predicted"/>
<protein>
    <submittedName>
        <fullName evidence="1">Uncharacterized protein</fullName>
    </submittedName>
</protein>
<name>A0ABX2P692_9PROT</name>
<evidence type="ECO:0000313" key="1">
    <source>
        <dbReference type="EMBL" id="NVN47452.1"/>
    </source>
</evidence>
<comment type="caution">
    <text evidence="1">The sequence shown here is derived from an EMBL/GenBank/DDBJ whole genome shotgun (WGS) entry which is preliminary data.</text>
</comment>
<evidence type="ECO:0000313" key="2">
    <source>
        <dbReference type="Proteomes" id="UP001516351"/>
    </source>
</evidence>
<organism evidence="1 2">
    <name type="scientific">Asaia spathodeae</name>
    <dbReference type="NCBI Taxonomy" id="657016"/>
    <lineage>
        <taxon>Bacteria</taxon>
        <taxon>Pseudomonadati</taxon>
        <taxon>Pseudomonadota</taxon>
        <taxon>Alphaproteobacteria</taxon>
        <taxon>Acetobacterales</taxon>
        <taxon>Acetobacteraceae</taxon>
        <taxon>Asaia</taxon>
    </lineage>
</organism>
<gene>
    <name evidence="1" type="ORF">HW542_11625</name>
</gene>
<accession>A0ABX2P692</accession>
<dbReference type="Proteomes" id="UP001516351">
    <property type="component" value="Unassembled WGS sequence"/>
</dbReference>
<sequence length="129" mass="13489">MTWRPSARIVRPGGCATAQLRGMALQPLLAWPDSNLNGGADYSVDFSELLAPDETIQAFAFDSGGFGTQAWTYLYGTICTAWFSWVQAGAASVNVCVLGSSGATYQVPVSVSIDATPALVAAMPPSRPA</sequence>
<keyword evidence="2" id="KW-1185">Reference proteome</keyword>
<dbReference type="RefSeq" id="WP_332337802.1">
    <property type="nucleotide sequence ID" value="NZ_JABXXV010000006.1"/>
</dbReference>